<accession>A0ABT3PJ21</accession>
<comment type="subcellular location">
    <subcellularLocation>
        <location evidence="1">Membrane</location>
    </subcellularLocation>
</comment>
<dbReference type="InterPro" id="IPR047272">
    <property type="entry name" value="S49_SppA_C"/>
</dbReference>
<keyword evidence="9" id="KW-1185">Reference proteome</keyword>
<proteinExistence type="inferred from homology"/>
<evidence type="ECO:0000256" key="6">
    <source>
        <dbReference type="ARBA" id="ARBA00023136"/>
    </source>
</evidence>
<dbReference type="Pfam" id="PF01343">
    <property type="entry name" value="Peptidase_S49"/>
    <property type="match status" value="2"/>
</dbReference>
<dbReference type="Proteomes" id="UP001207918">
    <property type="component" value="Unassembled WGS sequence"/>
</dbReference>
<keyword evidence="5" id="KW-0720">Serine protease</keyword>
<dbReference type="PIRSF" id="PIRSF001217">
    <property type="entry name" value="Protease_4_SppA"/>
    <property type="match status" value="1"/>
</dbReference>
<evidence type="ECO:0000256" key="1">
    <source>
        <dbReference type="ARBA" id="ARBA00004370"/>
    </source>
</evidence>
<evidence type="ECO:0000256" key="2">
    <source>
        <dbReference type="ARBA" id="ARBA00008683"/>
    </source>
</evidence>
<evidence type="ECO:0000313" key="8">
    <source>
        <dbReference type="EMBL" id="MCW9705937.1"/>
    </source>
</evidence>
<dbReference type="InterPro" id="IPR004634">
    <property type="entry name" value="Pept_S49_pIV"/>
</dbReference>
<dbReference type="CDD" id="cd07018">
    <property type="entry name" value="S49_SppA_67K_type"/>
    <property type="match status" value="1"/>
</dbReference>
<dbReference type="InterPro" id="IPR002142">
    <property type="entry name" value="Peptidase_S49"/>
</dbReference>
<evidence type="ECO:0000256" key="5">
    <source>
        <dbReference type="ARBA" id="ARBA00022825"/>
    </source>
</evidence>
<sequence>MNFFKTLIATILGIFLSLGLILIILLVTISSSSQEPEPYVRDNTVLKIGLRGSLPAKTSTNPLDKVLGEDTNNKVSLETLKENLTKAQAHENIKGVWLEIDFVSGAWANLQEAHRLISAFRDSSDKFIYASTNDIGYNEKGYFLATAADSIFSPPETFFEFDGFYSQVMFYDGLFEKLGIEAEVTRHGKYKGAVEPYYRKEMSEENEYQLTQLLNQVNSTFVSAVSQKSGRSVEELNTLMNGQPHLDSHFARKEGLIDSLMYADQLEELIKQRIGLEDDTDFKTISNKRYARVSASSSGMESSSPSDKIAVIYANGPIMPDTNSDSPLSNRQIITGTFFEEQLEKIRNDEDVKALVIRVNSPGGAGSTSDLIWRKLQNMKEKMPVIVSMGGVAASGGYYISMGADSIVAEPTTITGSIGVFATKLNTKQLFNEKLGLTFDAVKTHEHADWLAQNRGLTPPEAKALQQYVDTFYQAFITKVADSRGMTVEQVDGLAQGRVWTGADAQENGLVDVLGGFDKAVTIAAEKAELSDYSLEKYPKPKSFYELVMSSANTKAQAWLNNSWFSLTELQGIKQNISLLRQRHALTLFPFEINIQ</sequence>
<dbReference type="InterPro" id="IPR047217">
    <property type="entry name" value="S49_SppA_67K_type_N"/>
</dbReference>
<evidence type="ECO:0000313" key="9">
    <source>
        <dbReference type="Proteomes" id="UP001207918"/>
    </source>
</evidence>
<organism evidence="8 9">
    <name type="scientific">Fodinibius salsisoli</name>
    <dbReference type="NCBI Taxonomy" id="2820877"/>
    <lineage>
        <taxon>Bacteria</taxon>
        <taxon>Pseudomonadati</taxon>
        <taxon>Balneolota</taxon>
        <taxon>Balneolia</taxon>
        <taxon>Balneolales</taxon>
        <taxon>Balneolaceae</taxon>
        <taxon>Fodinibius</taxon>
    </lineage>
</organism>
<evidence type="ECO:0000256" key="3">
    <source>
        <dbReference type="ARBA" id="ARBA00022670"/>
    </source>
</evidence>
<name>A0ABT3PJ21_9BACT</name>
<evidence type="ECO:0000256" key="4">
    <source>
        <dbReference type="ARBA" id="ARBA00022801"/>
    </source>
</evidence>
<dbReference type="PANTHER" id="PTHR33209">
    <property type="entry name" value="PROTEASE 4"/>
    <property type="match status" value="1"/>
</dbReference>
<keyword evidence="3" id="KW-0645">Protease</keyword>
<dbReference type="PANTHER" id="PTHR33209:SF1">
    <property type="entry name" value="PEPTIDASE S49 DOMAIN-CONTAINING PROTEIN"/>
    <property type="match status" value="1"/>
</dbReference>
<dbReference type="Gene3D" id="6.20.330.10">
    <property type="match status" value="1"/>
</dbReference>
<dbReference type="NCBIfam" id="TIGR00705">
    <property type="entry name" value="SppA_67K"/>
    <property type="match status" value="1"/>
</dbReference>
<feature type="domain" description="Peptidase S49" evidence="7">
    <location>
        <begin position="379"/>
        <end position="530"/>
    </location>
</feature>
<dbReference type="InterPro" id="IPR004635">
    <property type="entry name" value="Pept_S49_SppA"/>
</dbReference>
<dbReference type="InterPro" id="IPR029045">
    <property type="entry name" value="ClpP/crotonase-like_dom_sf"/>
</dbReference>
<gene>
    <name evidence="8" type="primary">sppA</name>
    <name evidence="8" type="ORF">J6I44_03695</name>
</gene>
<protein>
    <submittedName>
        <fullName evidence="8">Signal peptide peptidase SppA</fullName>
    </submittedName>
</protein>
<dbReference type="NCBIfam" id="TIGR00706">
    <property type="entry name" value="SppA_dom"/>
    <property type="match status" value="1"/>
</dbReference>
<reference evidence="8 9" key="1">
    <citation type="submission" date="2021-03" db="EMBL/GenBank/DDBJ databases">
        <title>Aliifodinibius sp. nov., a new bacterium isolated from saline soil.</title>
        <authorList>
            <person name="Galisteo C."/>
            <person name="De La Haba R."/>
            <person name="Sanchez-Porro C."/>
            <person name="Ventosa A."/>
        </authorList>
    </citation>
    <scope>NUCLEOTIDE SEQUENCE [LARGE SCALE GENOMIC DNA]</scope>
    <source>
        <strain evidence="8 9">1BSP15-2V2</strain>
    </source>
</reference>
<dbReference type="Gene3D" id="3.90.226.10">
    <property type="entry name" value="2-enoyl-CoA Hydratase, Chain A, domain 1"/>
    <property type="match status" value="3"/>
</dbReference>
<dbReference type="EMBL" id="JAGGJA010000002">
    <property type="protein sequence ID" value="MCW9705937.1"/>
    <property type="molecule type" value="Genomic_DNA"/>
</dbReference>
<comment type="caution">
    <text evidence="8">The sequence shown here is derived from an EMBL/GenBank/DDBJ whole genome shotgun (WGS) entry which is preliminary data.</text>
</comment>
<dbReference type="CDD" id="cd07023">
    <property type="entry name" value="S49_Sppa_N_C"/>
    <property type="match status" value="1"/>
</dbReference>
<feature type="domain" description="Peptidase S49" evidence="7">
    <location>
        <begin position="137"/>
        <end position="273"/>
    </location>
</feature>
<dbReference type="SUPFAM" id="SSF52096">
    <property type="entry name" value="ClpP/crotonase"/>
    <property type="match status" value="2"/>
</dbReference>
<keyword evidence="6" id="KW-0472">Membrane</keyword>
<comment type="similarity">
    <text evidence="2">Belongs to the peptidase S49 family.</text>
</comment>
<evidence type="ECO:0000259" key="7">
    <source>
        <dbReference type="Pfam" id="PF01343"/>
    </source>
</evidence>
<keyword evidence="4" id="KW-0378">Hydrolase</keyword>
<dbReference type="RefSeq" id="WP_265764634.1">
    <property type="nucleotide sequence ID" value="NZ_JAGGJA010000002.1"/>
</dbReference>